<comment type="cofactor">
    <cofactor evidence="14 15">
        <name>Mn(2+)</name>
        <dbReference type="ChEBI" id="CHEBI:29035"/>
    </cofactor>
    <cofactor evidence="14 15">
        <name>Mg(2+)</name>
        <dbReference type="ChEBI" id="CHEBI:18420"/>
    </cofactor>
    <text evidence="14 15">Manganese or magnesium. Binds 1 divalent metal ion per monomer in the absence of substrate. May bind a second metal ion after substrate binding.</text>
</comment>
<dbReference type="PANTHER" id="PTHR10954">
    <property type="entry name" value="RIBONUCLEASE H2 SUBUNIT A"/>
    <property type="match status" value="1"/>
</dbReference>
<feature type="binding site" evidence="14 15">
    <location>
        <position position="44"/>
    </location>
    <ligand>
        <name>a divalent metal cation</name>
        <dbReference type="ChEBI" id="CHEBI:60240"/>
    </ligand>
</feature>
<comment type="cofactor">
    <cofactor evidence="2">
        <name>Mg(2+)</name>
        <dbReference type="ChEBI" id="CHEBI:18420"/>
    </cofactor>
</comment>
<dbReference type="GO" id="GO:0005737">
    <property type="term" value="C:cytoplasm"/>
    <property type="evidence" value="ECO:0007669"/>
    <property type="project" value="UniProtKB-SubCell"/>
</dbReference>
<evidence type="ECO:0000256" key="9">
    <source>
        <dbReference type="ARBA" id="ARBA00022722"/>
    </source>
</evidence>
<comment type="similarity">
    <text evidence="5 14 16">Belongs to the RNase HII family.</text>
</comment>
<evidence type="ECO:0000256" key="7">
    <source>
        <dbReference type="ARBA" id="ARBA00019179"/>
    </source>
</evidence>
<comment type="caution">
    <text evidence="18">The sequence shown here is derived from an EMBL/GenBank/DDBJ whole genome shotgun (WGS) entry which is preliminary data.</text>
</comment>
<sequence>MPEGQNSPTSGRKILASLNPMVLPNLSFEEKLWRRGFDYIVGIDEVGRGSWAGPLVAAGVILPKNFQVPSGFVESKQLTAAKREKFAELISNKALAVKISEISHSKINKIGISRATQFIFRKIVRSISLKPDYFLVDAFHIRYFPKSIQLAIKEGDKKSASIAAASIVAKVYRDSLMSNLSQKFPNYGFEKHKGYGTKHHRAMIKLHGFARVHRTSFNLNYLIS</sequence>
<dbReference type="GO" id="GO:0004523">
    <property type="term" value="F:RNA-DNA hybrid ribonuclease activity"/>
    <property type="evidence" value="ECO:0007669"/>
    <property type="project" value="UniProtKB-UniRule"/>
</dbReference>
<dbReference type="InterPro" id="IPR036397">
    <property type="entry name" value="RNaseH_sf"/>
</dbReference>
<evidence type="ECO:0000256" key="11">
    <source>
        <dbReference type="ARBA" id="ARBA00022759"/>
    </source>
</evidence>
<comment type="subcellular location">
    <subcellularLocation>
        <location evidence="4 14">Cytoplasm</location>
    </subcellularLocation>
</comment>
<keyword evidence="8 14" id="KW-0963">Cytoplasm</keyword>
<dbReference type="PANTHER" id="PTHR10954:SF18">
    <property type="entry name" value="RIBONUCLEASE HII"/>
    <property type="match status" value="1"/>
</dbReference>
<feature type="binding site" evidence="14 15">
    <location>
        <position position="137"/>
    </location>
    <ligand>
        <name>a divalent metal cation</name>
        <dbReference type="ChEBI" id="CHEBI:60240"/>
    </ligand>
</feature>
<evidence type="ECO:0000256" key="14">
    <source>
        <dbReference type="HAMAP-Rule" id="MF_00052"/>
    </source>
</evidence>
<keyword evidence="10 14" id="KW-0479">Metal-binding</keyword>
<dbReference type="InterPro" id="IPR022898">
    <property type="entry name" value="RNase_HII"/>
</dbReference>
<dbReference type="PROSITE" id="PS51975">
    <property type="entry name" value="RNASE_H_2"/>
    <property type="match status" value="1"/>
</dbReference>
<dbReference type="PATRIC" id="fig|1618409.3.peg.24"/>
<dbReference type="EMBL" id="LCAG01000001">
    <property type="protein sequence ID" value="KKR88027.1"/>
    <property type="molecule type" value="Genomic_DNA"/>
</dbReference>
<evidence type="ECO:0000256" key="13">
    <source>
        <dbReference type="ARBA" id="ARBA00023211"/>
    </source>
</evidence>
<name>A0A0G0XK16_9BACT</name>
<proteinExistence type="inferred from homology"/>
<evidence type="ECO:0000256" key="2">
    <source>
        <dbReference type="ARBA" id="ARBA00001946"/>
    </source>
</evidence>
<evidence type="ECO:0000256" key="15">
    <source>
        <dbReference type="PROSITE-ProRule" id="PRU01319"/>
    </source>
</evidence>
<evidence type="ECO:0000256" key="8">
    <source>
        <dbReference type="ARBA" id="ARBA00022490"/>
    </source>
</evidence>
<dbReference type="CDD" id="cd07182">
    <property type="entry name" value="RNase_HII_bacteria_HII_like"/>
    <property type="match status" value="1"/>
</dbReference>
<evidence type="ECO:0000256" key="1">
    <source>
        <dbReference type="ARBA" id="ARBA00000077"/>
    </source>
</evidence>
<dbReference type="NCBIfam" id="NF000595">
    <property type="entry name" value="PRK00015.1-3"/>
    <property type="match status" value="1"/>
</dbReference>
<evidence type="ECO:0000256" key="12">
    <source>
        <dbReference type="ARBA" id="ARBA00022801"/>
    </source>
</evidence>
<dbReference type="AlphaFoldDB" id="A0A0G0XK16"/>
<dbReference type="InterPro" id="IPR024567">
    <property type="entry name" value="RNase_HII/HIII_dom"/>
</dbReference>
<dbReference type="SUPFAM" id="SSF53098">
    <property type="entry name" value="Ribonuclease H-like"/>
    <property type="match status" value="1"/>
</dbReference>
<evidence type="ECO:0000256" key="10">
    <source>
        <dbReference type="ARBA" id="ARBA00022723"/>
    </source>
</evidence>
<accession>A0A0G0XK16</accession>
<dbReference type="GO" id="GO:0006298">
    <property type="term" value="P:mismatch repair"/>
    <property type="evidence" value="ECO:0007669"/>
    <property type="project" value="TreeGrafter"/>
</dbReference>
<dbReference type="GO" id="GO:0043137">
    <property type="term" value="P:DNA replication, removal of RNA primer"/>
    <property type="evidence" value="ECO:0007669"/>
    <property type="project" value="TreeGrafter"/>
</dbReference>
<feature type="domain" description="RNase H type-2" evidence="17">
    <location>
        <begin position="38"/>
        <end position="224"/>
    </location>
</feature>
<keyword evidence="13 14" id="KW-0464">Manganese</keyword>
<evidence type="ECO:0000259" key="17">
    <source>
        <dbReference type="PROSITE" id="PS51975"/>
    </source>
</evidence>
<keyword evidence="9 14" id="KW-0540">Nuclease</keyword>
<evidence type="ECO:0000256" key="5">
    <source>
        <dbReference type="ARBA" id="ARBA00007383"/>
    </source>
</evidence>
<dbReference type="HAMAP" id="MF_00052_B">
    <property type="entry name" value="RNase_HII_B"/>
    <property type="match status" value="1"/>
</dbReference>
<evidence type="ECO:0000256" key="16">
    <source>
        <dbReference type="RuleBase" id="RU003515"/>
    </source>
</evidence>
<dbReference type="GO" id="GO:0032299">
    <property type="term" value="C:ribonuclease H2 complex"/>
    <property type="evidence" value="ECO:0007669"/>
    <property type="project" value="TreeGrafter"/>
</dbReference>
<evidence type="ECO:0000256" key="3">
    <source>
        <dbReference type="ARBA" id="ARBA00004065"/>
    </source>
</evidence>
<evidence type="ECO:0000313" key="19">
    <source>
        <dbReference type="Proteomes" id="UP000034854"/>
    </source>
</evidence>
<dbReference type="InterPro" id="IPR001352">
    <property type="entry name" value="RNase_HII/HIII"/>
</dbReference>
<feature type="binding site" evidence="14 15">
    <location>
        <position position="45"/>
    </location>
    <ligand>
        <name>a divalent metal cation</name>
        <dbReference type="ChEBI" id="CHEBI:60240"/>
    </ligand>
</feature>
<dbReference type="Gene3D" id="3.30.420.10">
    <property type="entry name" value="Ribonuclease H-like superfamily/Ribonuclease H"/>
    <property type="match status" value="1"/>
</dbReference>
<dbReference type="InterPro" id="IPR012337">
    <property type="entry name" value="RNaseH-like_sf"/>
</dbReference>
<evidence type="ECO:0000313" key="18">
    <source>
        <dbReference type="EMBL" id="KKR88027.1"/>
    </source>
</evidence>
<evidence type="ECO:0000256" key="6">
    <source>
        <dbReference type="ARBA" id="ARBA00012180"/>
    </source>
</evidence>
<reference evidence="18 19" key="1">
    <citation type="journal article" date="2015" name="Nature">
        <title>rRNA introns, odd ribosomes, and small enigmatic genomes across a large radiation of phyla.</title>
        <authorList>
            <person name="Brown C.T."/>
            <person name="Hug L.A."/>
            <person name="Thomas B.C."/>
            <person name="Sharon I."/>
            <person name="Castelle C.J."/>
            <person name="Singh A."/>
            <person name="Wilkins M.J."/>
            <person name="Williams K.H."/>
            <person name="Banfield J.F."/>
        </authorList>
    </citation>
    <scope>NUCLEOTIDE SEQUENCE [LARGE SCALE GENOMIC DNA]</scope>
</reference>
<dbReference type="Proteomes" id="UP000034854">
    <property type="component" value="Unassembled WGS sequence"/>
</dbReference>
<keyword evidence="11 14" id="KW-0255">Endonuclease</keyword>
<evidence type="ECO:0000256" key="4">
    <source>
        <dbReference type="ARBA" id="ARBA00004496"/>
    </source>
</evidence>
<keyword evidence="12 14" id="KW-0378">Hydrolase</keyword>
<dbReference type="GO" id="GO:0030145">
    <property type="term" value="F:manganese ion binding"/>
    <property type="evidence" value="ECO:0007669"/>
    <property type="project" value="UniProtKB-UniRule"/>
</dbReference>
<dbReference type="GO" id="GO:0003723">
    <property type="term" value="F:RNA binding"/>
    <property type="evidence" value="ECO:0007669"/>
    <property type="project" value="UniProtKB-UniRule"/>
</dbReference>
<comment type="function">
    <text evidence="3 14 16">Endonuclease that specifically degrades the RNA of RNA-DNA hybrids.</text>
</comment>
<organism evidence="18 19">
    <name type="scientific">Candidatus Curtissbacteria bacterium GW2011_GWA1_41_11</name>
    <dbReference type="NCBI Taxonomy" id="1618409"/>
    <lineage>
        <taxon>Bacteria</taxon>
        <taxon>Candidatus Curtissiibacteriota</taxon>
    </lineage>
</organism>
<comment type="catalytic activity">
    <reaction evidence="1 14 15 16">
        <text>Endonucleolytic cleavage to 5'-phosphomonoester.</text>
        <dbReference type="EC" id="3.1.26.4"/>
    </reaction>
</comment>
<gene>
    <name evidence="14" type="primary">rnhB</name>
    <name evidence="18" type="ORF">UU34_C0001G0024</name>
</gene>
<protein>
    <recommendedName>
        <fullName evidence="7 14">Ribonuclease HII</fullName>
        <shortName evidence="14">RNase HII</shortName>
        <ecNumber evidence="6 14">3.1.26.4</ecNumber>
    </recommendedName>
</protein>
<dbReference type="Pfam" id="PF01351">
    <property type="entry name" value="RNase_HII"/>
    <property type="match status" value="1"/>
</dbReference>
<dbReference type="EC" id="3.1.26.4" evidence="6 14"/>